<dbReference type="GO" id="GO:0008168">
    <property type="term" value="F:methyltransferase activity"/>
    <property type="evidence" value="ECO:0007669"/>
    <property type="project" value="UniProtKB-KW"/>
</dbReference>
<keyword evidence="6" id="KW-1185">Reference proteome</keyword>
<dbReference type="PANTHER" id="PTHR13600:SF21">
    <property type="entry name" value="LEUCINE CARBOXYL METHYLTRANSFERASE 1"/>
    <property type="match status" value="1"/>
</dbReference>
<evidence type="ECO:0000256" key="3">
    <source>
        <dbReference type="ARBA" id="ARBA00022691"/>
    </source>
</evidence>
<evidence type="ECO:0000313" key="5">
    <source>
        <dbReference type="EMBL" id="KAG6747853.1"/>
    </source>
</evidence>
<dbReference type="Proteomes" id="UP000886885">
    <property type="component" value="Chromosome 14D"/>
</dbReference>
<keyword evidence="3" id="KW-0949">S-adenosyl-L-methionine</keyword>
<evidence type="ECO:0000256" key="1">
    <source>
        <dbReference type="ARBA" id="ARBA00022603"/>
    </source>
</evidence>
<dbReference type="EMBL" id="JAAWWB010000028">
    <property type="protein sequence ID" value="KAG6747853.1"/>
    <property type="molecule type" value="Genomic_DNA"/>
</dbReference>
<reference evidence="5" key="1">
    <citation type="journal article" date="2020" name="bioRxiv">
        <title>Hybrid origin of Populus tomentosa Carr. identified through genome sequencing and phylogenomic analysis.</title>
        <authorList>
            <person name="An X."/>
            <person name="Gao K."/>
            <person name="Chen Z."/>
            <person name="Li J."/>
            <person name="Yang X."/>
            <person name="Yang X."/>
            <person name="Zhou J."/>
            <person name="Guo T."/>
            <person name="Zhao T."/>
            <person name="Huang S."/>
            <person name="Miao D."/>
            <person name="Khan W.U."/>
            <person name="Rao P."/>
            <person name="Ye M."/>
            <person name="Lei B."/>
            <person name="Liao W."/>
            <person name="Wang J."/>
            <person name="Ji L."/>
            <person name="Li Y."/>
            <person name="Guo B."/>
            <person name="Mustafa N.S."/>
            <person name="Li S."/>
            <person name="Yun Q."/>
            <person name="Keller S.R."/>
            <person name="Mao J."/>
            <person name="Zhang R."/>
            <person name="Strauss S.H."/>
        </authorList>
    </citation>
    <scope>NUCLEOTIDE SEQUENCE</scope>
    <source>
        <strain evidence="5">GM15</strain>
        <tissue evidence="5">Leaf</tissue>
    </source>
</reference>
<evidence type="ECO:0008006" key="7">
    <source>
        <dbReference type="Google" id="ProtNLM"/>
    </source>
</evidence>
<keyword evidence="1" id="KW-0489">Methyltransferase</keyword>
<dbReference type="InterPro" id="IPR016651">
    <property type="entry name" value="LCMT1"/>
</dbReference>
<dbReference type="Pfam" id="PF04072">
    <property type="entry name" value="LCM"/>
    <property type="match status" value="1"/>
</dbReference>
<dbReference type="PANTHER" id="PTHR13600">
    <property type="entry name" value="LEUCINE CARBOXYL METHYLTRANSFERASE"/>
    <property type="match status" value="1"/>
</dbReference>
<dbReference type="AlphaFoldDB" id="A0A8X7Y7U3"/>
<accession>A0A8X7Y7U3</accession>
<sequence>MATRPVADSHSNRAAVQATNDDASASKLSCVKKGYMKDDYIHLFARRPVRRSPIINRGYFARWAALRKLLFQFLDCESNIDGKCDTKKQILSFGAGFDTMYFQLQDEGKAPFLYVELDFKEVTSKKAAIIENSSQLREKLGATASISPEKGEVLSDHYKLLSVDLRDIQKLDDIIALAGMNPRHVAFEVPSAFLKAFCFGFLPIILPTFIIAECVLIYLDPESTRGIVGWASKTFSTAAFFLYEQIHPDDAFGQQMIRNLESRGCALLGIYDTPTLLAKEKLFLDQGWQRAVAWDMLKVYTDFIEAKERRRISHHLITMIKNMQTYKDTRAHLQNAFWERIERLELFDEFEEWYMMQASQIIPVEKESGKCHRFLINDNTCHKFWSGSLSSLLIFSVLIFLPNSSYSGALLCGLCNQRCHVKASFLFFSLFEFGTRAAAQNLSDFGHEKGLFGDFGFTKTQPHVINSPSTVALP</sequence>
<evidence type="ECO:0000256" key="2">
    <source>
        <dbReference type="ARBA" id="ARBA00022679"/>
    </source>
</evidence>
<dbReference type="InterPro" id="IPR007213">
    <property type="entry name" value="Ppm1/Ppm2/Tcmp"/>
</dbReference>
<dbReference type="OrthoDB" id="203237at2759"/>
<protein>
    <recommendedName>
        <fullName evidence="7">[Phosphatase 2A protein]-leucine-carboxy methyltransferase 1</fullName>
    </recommendedName>
</protein>
<comment type="caution">
    <text evidence="5">The sequence shown here is derived from an EMBL/GenBank/DDBJ whole genome shotgun (WGS) entry which is preliminary data.</text>
</comment>
<gene>
    <name evidence="5" type="ORF">POTOM_047744</name>
</gene>
<dbReference type="GO" id="GO:0032259">
    <property type="term" value="P:methylation"/>
    <property type="evidence" value="ECO:0007669"/>
    <property type="project" value="UniProtKB-KW"/>
</dbReference>
<organism evidence="5 6">
    <name type="scientific">Populus tomentosa</name>
    <name type="common">Chinese white poplar</name>
    <dbReference type="NCBI Taxonomy" id="118781"/>
    <lineage>
        <taxon>Eukaryota</taxon>
        <taxon>Viridiplantae</taxon>
        <taxon>Streptophyta</taxon>
        <taxon>Embryophyta</taxon>
        <taxon>Tracheophyta</taxon>
        <taxon>Spermatophyta</taxon>
        <taxon>Magnoliopsida</taxon>
        <taxon>eudicotyledons</taxon>
        <taxon>Gunneridae</taxon>
        <taxon>Pentapetalae</taxon>
        <taxon>rosids</taxon>
        <taxon>fabids</taxon>
        <taxon>Malpighiales</taxon>
        <taxon>Salicaceae</taxon>
        <taxon>Saliceae</taxon>
        <taxon>Populus</taxon>
    </lineage>
</organism>
<feature type="region of interest" description="Disordered" evidence="4">
    <location>
        <begin position="1"/>
        <end position="20"/>
    </location>
</feature>
<keyword evidence="2" id="KW-0808">Transferase</keyword>
<name>A0A8X7Y7U3_POPTO</name>
<evidence type="ECO:0000256" key="4">
    <source>
        <dbReference type="SAM" id="MobiDB-lite"/>
    </source>
</evidence>
<proteinExistence type="predicted"/>
<evidence type="ECO:0000313" key="6">
    <source>
        <dbReference type="Proteomes" id="UP000886885"/>
    </source>
</evidence>